<gene>
    <name evidence="1" type="ordered locus">Turpa_3290</name>
</gene>
<sequence length="144" mass="16876">MTSVSLPVSVAPYWRRRKREILGFNERFLRLAMRGRVRRGVTRRYNRAGEGFEIVCTRFWPGEYDALHFAAAALRVSVSSLVYLLIKLWLKPERRRHLPRFCANYSIVPVVWDSAAGILEESLTFWRLTDNLTDCELPWMQLTG</sequence>
<dbReference type="AlphaFoldDB" id="I4B9H2"/>
<dbReference type="KEGG" id="tpx:Turpa_3290"/>
<dbReference type="STRING" id="869212.Turpa_3290"/>
<keyword evidence="2" id="KW-1185">Reference proteome</keyword>
<evidence type="ECO:0000313" key="2">
    <source>
        <dbReference type="Proteomes" id="UP000006048"/>
    </source>
</evidence>
<dbReference type="Proteomes" id="UP000006048">
    <property type="component" value="Chromosome"/>
</dbReference>
<organism evidence="1 2">
    <name type="scientific">Turneriella parva (strain ATCC BAA-1111 / DSM 21527 / NCTC 11395 / H)</name>
    <name type="common">Leptospira parva</name>
    <dbReference type="NCBI Taxonomy" id="869212"/>
    <lineage>
        <taxon>Bacteria</taxon>
        <taxon>Pseudomonadati</taxon>
        <taxon>Spirochaetota</taxon>
        <taxon>Spirochaetia</taxon>
        <taxon>Leptospirales</taxon>
        <taxon>Leptospiraceae</taxon>
        <taxon>Turneriella</taxon>
    </lineage>
</organism>
<proteinExistence type="predicted"/>
<name>I4B9H2_TURPD</name>
<protein>
    <submittedName>
        <fullName evidence="1">Uncharacterized protein</fullName>
    </submittedName>
</protein>
<dbReference type="HOGENOM" id="CLU_1767257_0_0_12"/>
<reference evidence="1 2" key="1">
    <citation type="submission" date="2012-06" db="EMBL/GenBank/DDBJ databases">
        <title>The complete chromosome of genome of Turneriella parva DSM 21527.</title>
        <authorList>
            <consortium name="US DOE Joint Genome Institute (JGI-PGF)"/>
            <person name="Lucas S."/>
            <person name="Han J."/>
            <person name="Lapidus A."/>
            <person name="Bruce D."/>
            <person name="Goodwin L."/>
            <person name="Pitluck S."/>
            <person name="Peters L."/>
            <person name="Kyrpides N."/>
            <person name="Mavromatis K."/>
            <person name="Ivanova N."/>
            <person name="Mikhailova N."/>
            <person name="Chertkov O."/>
            <person name="Detter J.C."/>
            <person name="Tapia R."/>
            <person name="Han C."/>
            <person name="Land M."/>
            <person name="Hauser L."/>
            <person name="Markowitz V."/>
            <person name="Cheng J.-F."/>
            <person name="Hugenholtz P."/>
            <person name="Woyke T."/>
            <person name="Wu D."/>
            <person name="Gronow S."/>
            <person name="Wellnitz S."/>
            <person name="Brambilla E."/>
            <person name="Klenk H.-P."/>
            <person name="Eisen J.A."/>
        </authorList>
    </citation>
    <scope>NUCLEOTIDE SEQUENCE [LARGE SCALE GENOMIC DNA]</scope>
    <source>
        <strain evidence="2">ATCC BAA-1111 / DSM 21527 / NCTC 11395 / H</strain>
    </source>
</reference>
<accession>I4B9H2</accession>
<dbReference type="EMBL" id="CP002959">
    <property type="protein sequence ID" value="AFM13929.1"/>
    <property type="molecule type" value="Genomic_DNA"/>
</dbReference>
<evidence type="ECO:0000313" key="1">
    <source>
        <dbReference type="EMBL" id="AFM13929.1"/>
    </source>
</evidence>